<keyword evidence="1" id="KW-1133">Transmembrane helix</keyword>
<comment type="caution">
    <text evidence="3">The sequence shown here is derived from an EMBL/GenBank/DDBJ whole genome shotgun (WGS) entry which is preliminary data.</text>
</comment>
<name>A0A3E1Y800_9BACT</name>
<feature type="transmembrane region" description="Helical" evidence="1">
    <location>
        <begin position="42"/>
        <end position="63"/>
    </location>
</feature>
<dbReference type="EMBL" id="QPMM01000009">
    <property type="protein sequence ID" value="RFS20998.1"/>
    <property type="molecule type" value="Genomic_DNA"/>
</dbReference>
<evidence type="ECO:0000259" key="2">
    <source>
        <dbReference type="Pfam" id="PF01882"/>
    </source>
</evidence>
<feature type="transmembrane region" description="Helical" evidence="1">
    <location>
        <begin position="20"/>
        <end position="36"/>
    </location>
</feature>
<reference evidence="3 4" key="1">
    <citation type="submission" date="2018-07" db="EMBL/GenBank/DDBJ databases">
        <title>Chitinophaga K2CV101002-2 sp. nov., isolated from a monsoon evergreen broad-leaved forest soil.</title>
        <authorList>
            <person name="Lv Y."/>
        </authorList>
    </citation>
    <scope>NUCLEOTIDE SEQUENCE [LARGE SCALE GENOMIC DNA]</scope>
    <source>
        <strain evidence="3 4">GDMCC 1.1288</strain>
    </source>
</reference>
<accession>A0A3E1Y800</accession>
<keyword evidence="1" id="KW-0472">Membrane</keyword>
<keyword evidence="4" id="KW-1185">Reference proteome</keyword>
<evidence type="ECO:0000313" key="3">
    <source>
        <dbReference type="EMBL" id="RFS20998.1"/>
    </source>
</evidence>
<dbReference type="PANTHER" id="PTHR33608">
    <property type="entry name" value="BLL2464 PROTEIN"/>
    <property type="match status" value="1"/>
</dbReference>
<sequence>MSASIKNKIYQQLFFSTRLYLLLGGNALLFVTAFFIPALYTVAIFCFFALVLVLLTDFILLFSRSNVMEANRKMSQRFSNGDENIVHTTFTNGYRFVLTYKLIEELPFQWQRDLTYNGKIAGGESKEIEYIVRPVTRGVYSFGNTNIFVQTALGLVTRRFIFDTSQDVKVYPSFLQLRHFELAGYQQNLNEAGSHLRRVTGHSMEFDHIKPYTKGDDVRTLNWKATARTGNLMVNNYLEEKSQQVYSVIDKGRNMKMPFNGMSLLDYAINASLVFSNIAINKGDKAGIVTFTESTTSLLPASNKKVQMSKVLEMLYAQETAWQESDYESLSVQLRSNLSTRSLLMLYTNFESMTSLHRQLPYLRKLAHYHLVLVVFFENTELRQLTTEKATTVEEIYKQTIAQKFVYDKKLIVKELSKYGILSLLSTPEQLTVNVVNKYLELKSRMLI</sequence>
<evidence type="ECO:0000256" key="1">
    <source>
        <dbReference type="SAM" id="Phobius"/>
    </source>
</evidence>
<dbReference type="InterPro" id="IPR002881">
    <property type="entry name" value="DUF58"/>
</dbReference>
<feature type="domain" description="DUF58" evidence="2">
    <location>
        <begin position="210"/>
        <end position="373"/>
    </location>
</feature>
<dbReference type="Proteomes" id="UP000260644">
    <property type="component" value="Unassembled WGS sequence"/>
</dbReference>
<gene>
    <name evidence="3" type="ORF">DVR12_16750</name>
</gene>
<dbReference type="AlphaFoldDB" id="A0A3E1Y800"/>
<protein>
    <submittedName>
        <fullName evidence="3">DUF58 domain-containing protein</fullName>
    </submittedName>
</protein>
<keyword evidence="1" id="KW-0812">Transmembrane</keyword>
<organism evidence="3 4">
    <name type="scientific">Chitinophaga silvatica</name>
    <dbReference type="NCBI Taxonomy" id="2282649"/>
    <lineage>
        <taxon>Bacteria</taxon>
        <taxon>Pseudomonadati</taxon>
        <taxon>Bacteroidota</taxon>
        <taxon>Chitinophagia</taxon>
        <taxon>Chitinophagales</taxon>
        <taxon>Chitinophagaceae</taxon>
        <taxon>Chitinophaga</taxon>
    </lineage>
</organism>
<dbReference type="Pfam" id="PF01882">
    <property type="entry name" value="DUF58"/>
    <property type="match status" value="1"/>
</dbReference>
<dbReference type="PANTHER" id="PTHR33608:SF3">
    <property type="entry name" value="SLR2013 PROTEIN"/>
    <property type="match status" value="1"/>
</dbReference>
<dbReference type="OrthoDB" id="845740at2"/>
<proteinExistence type="predicted"/>
<evidence type="ECO:0000313" key="4">
    <source>
        <dbReference type="Proteomes" id="UP000260644"/>
    </source>
</evidence>
<dbReference type="RefSeq" id="WP_116976947.1">
    <property type="nucleotide sequence ID" value="NZ_QPMM01000009.1"/>
</dbReference>